<accession>A0A1Q3B1D6</accession>
<dbReference type="AlphaFoldDB" id="A0A1Q3B1D6"/>
<dbReference type="InParanoid" id="A0A1Q3B1D6"/>
<comment type="caution">
    <text evidence="1">The sequence shown here is derived from an EMBL/GenBank/DDBJ whole genome shotgun (WGS) entry which is preliminary data.</text>
</comment>
<name>A0A1Q3B1D6_CEPFO</name>
<sequence>MEATGFCFGREMLLVAADVVSELSWTNKNMPHQLLLNSYHNFGLLSLPCINQNKPQPSLSISHPTLSYESVADPTPAPFSLLHRPNLRRHFPTKAAVDNSSSPSSSPVVSFPSLRSVALSISPFRSLPRQLNVDRSLPSDCHRHQIIIKENVTINSLK</sequence>
<dbReference type="Proteomes" id="UP000187406">
    <property type="component" value="Unassembled WGS sequence"/>
</dbReference>
<reference evidence="2" key="1">
    <citation type="submission" date="2016-04" db="EMBL/GenBank/DDBJ databases">
        <title>Cephalotus genome sequencing.</title>
        <authorList>
            <person name="Fukushima K."/>
            <person name="Hasebe M."/>
            <person name="Fang X."/>
        </authorList>
    </citation>
    <scope>NUCLEOTIDE SEQUENCE [LARGE SCALE GENOMIC DNA]</scope>
    <source>
        <strain evidence="2">cv. St1</strain>
    </source>
</reference>
<keyword evidence="2" id="KW-1185">Reference proteome</keyword>
<organism evidence="1 2">
    <name type="scientific">Cephalotus follicularis</name>
    <name type="common">Albany pitcher plant</name>
    <dbReference type="NCBI Taxonomy" id="3775"/>
    <lineage>
        <taxon>Eukaryota</taxon>
        <taxon>Viridiplantae</taxon>
        <taxon>Streptophyta</taxon>
        <taxon>Embryophyta</taxon>
        <taxon>Tracheophyta</taxon>
        <taxon>Spermatophyta</taxon>
        <taxon>Magnoliopsida</taxon>
        <taxon>eudicotyledons</taxon>
        <taxon>Gunneridae</taxon>
        <taxon>Pentapetalae</taxon>
        <taxon>rosids</taxon>
        <taxon>fabids</taxon>
        <taxon>Oxalidales</taxon>
        <taxon>Cephalotaceae</taxon>
        <taxon>Cephalotus</taxon>
    </lineage>
</organism>
<dbReference type="EMBL" id="BDDD01000221">
    <property type="protein sequence ID" value="GAV61684.1"/>
    <property type="molecule type" value="Genomic_DNA"/>
</dbReference>
<evidence type="ECO:0000313" key="2">
    <source>
        <dbReference type="Proteomes" id="UP000187406"/>
    </source>
</evidence>
<proteinExistence type="predicted"/>
<gene>
    <name evidence="1" type="ORF">CFOL_v3_05211</name>
</gene>
<evidence type="ECO:0000313" key="1">
    <source>
        <dbReference type="EMBL" id="GAV61684.1"/>
    </source>
</evidence>
<protein>
    <submittedName>
        <fullName evidence="1">Uncharacterized protein</fullName>
    </submittedName>
</protein>